<reference evidence="1 2" key="1">
    <citation type="journal article" date="2022" name="bioRxiv">
        <title>Genomics of Preaxostyla Flagellates Illuminates Evolutionary Transitions and the Path Towards Mitochondrial Loss.</title>
        <authorList>
            <person name="Novak L.V.F."/>
            <person name="Treitli S.C."/>
            <person name="Pyrih J."/>
            <person name="Halakuc P."/>
            <person name="Pipaliya S.V."/>
            <person name="Vacek V."/>
            <person name="Brzon O."/>
            <person name="Soukal P."/>
            <person name="Eme L."/>
            <person name="Dacks J.B."/>
            <person name="Karnkowska A."/>
            <person name="Elias M."/>
            <person name="Hampl V."/>
        </authorList>
    </citation>
    <scope>NUCLEOTIDE SEQUENCE [LARGE SCALE GENOMIC DNA]</scope>
    <source>
        <strain evidence="1">NAU3</strain>
        <tissue evidence="1">Gut</tissue>
    </source>
</reference>
<name>A0ABQ9X652_9EUKA</name>
<evidence type="ECO:0000313" key="1">
    <source>
        <dbReference type="EMBL" id="KAK2947175.1"/>
    </source>
</evidence>
<evidence type="ECO:0000313" key="2">
    <source>
        <dbReference type="Proteomes" id="UP001281761"/>
    </source>
</evidence>
<gene>
    <name evidence="1" type="ORF">BLNAU_17880</name>
</gene>
<proteinExistence type="predicted"/>
<keyword evidence="2" id="KW-1185">Reference proteome</keyword>
<sequence length="286" mass="33818">MDSLKQLRNDCEDFLFKGWGFFINLTFKATIPNKSSFKTIVLDDQSFPDLILNSLKLAHKGFRTSIVITVNNILASFPWMKEQFVTTNLVGRMFETVDFESIDFSESRTLFYLTKIIACILDQIKDDEARFDQYPLFRVSVFEPTKKFITFMFNNLHKLDLDEADTTELGFFLCLIHKHITNRELRSDEHDPVFVSELVKWEIRQMIETENEENFLIVFKSMLTRTSEWKRDGQERQKRREVLLREEGWDDAFELRVVGIEVDTNQGMRSKTIMFRCMSSFNADEL</sequence>
<organism evidence="1 2">
    <name type="scientific">Blattamonas nauphoetae</name>
    <dbReference type="NCBI Taxonomy" id="2049346"/>
    <lineage>
        <taxon>Eukaryota</taxon>
        <taxon>Metamonada</taxon>
        <taxon>Preaxostyla</taxon>
        <taxon>Oxymonadida</taxon>
        <taxon>Blattamonas</taxon>
    </lineage>
</organism>
<comment type="caution">
    <text evidence="1">The sequence shown here is derived from an EMBL/GenBank/DDBJ whole genome shotgun (WGS) entry which is preliminary data.</text>
</comment>
<protein>
    <submittedName>
        <fullName evidence="1">Uncharacterized protein</fullName>
    </submittedName>
</protein>
<dbReference type="Proteomes" id="UP001281761">
    <property type="component" value="Unassembled WGS sequence"/>
</dbReference>
<dbReference type="EMBL" id="JARBJD010000208">
    <property type="protein sequence ID" value="KAK2947175.1"/>
    <property type="molecule type" value="Genomic_DNA"/>
</dbReference>
<accession>A0ABQ9X652</accession>